<feature type="DNA-binding region" description="HMG box" evidence="1">
    <location>
        <begin position="323"/>
        <end position="389"/>
    </location>
</feature>
<dbReference type="GO" id="GO:0003677">
    <property type="term" value="F:DNA binding"/>
    <property type="evidence" value="ECO:0007669"/>
    <property type="project" value="UniProtKB-UniRule"/>
</dbReference>
<name>A0A834ZVG8_9POAL</name>
<dbReference type="AlphaFoldDB" id="A0A834ZVG8"/>
<reference evidence="5" key="1">
    <citation type="submission" date="2020-07" db="EMBL/GenBank/DDBJ databases">
        <title>Genome sequence and genetic diversity analysis of an under-domesticated orphan crop, white fonio (Digitaria exilis).</title>
        <authorList>
            <person name="Bennetzen J.L."/>
            <person name="Chen S."/>
            <person name="Ma X."/>
            <person name="Wang X."/>
            <person name="Yssel A.E.J."/>
            <person name="Chaluvadi S.R."/>
            <person name="Johnson M."/>
            <person name="Gangashetty P."/>
            <person name="Hamidou F."/>
            <person name="Sanogo M.D."/>
            <person name="Zwaenepoel A."/>
            <person name="Wallace J."/>
            <person name="Van De Peer Y."/>
            <person name="Van Deynze A."/>
        </authorList>
    </citation>
    <scope>NUCLEOTIDE SEQUENCE</scope>
    <source>
        <tissue evidence="5">Leaves</tissue>
    </source>
</reference>
<feature type="DNA-binding region" description="HMG box" evidence="1">
    <location>
        <begin position="448"/>
        <end position="516"/>
    </location>
</feature>
<dbReference type="PROSITE" id="PS50118">
    <property type="entry name" value="HMG_BOX_2"/>
    <property type="match status" value="3"/>
</dbReference>
<dbReference type="GO" id="GO:0005634">
    <property type="term" value="C:nucleus"/>
    <property type="evidence" value="ECO:0007669"/>
    <property type="project" value="UniProtKB-UniRule"/>
</dbReference>
<feature type="compositionally biased region" description="Basic and acidic residues" evidence="3">
    <location>
        <begin position="422"/>
        <end position="447"/>
    </location>
</feature>
<dbReference type="PANTHER" id="PTHR46912:SF1">
    <property type="entry name" value="HIGH MOBILITY GROUP B PROTEIN 13"/>
    <property type="match status" value="1"/>
</dbReference>
<evidence type="ECO:0000313" key="5">
    <source>
        <dbReference type="EMBL" id="KAF8642641.1"/>
    </source>
</evidence>
<feature type="region of interest" description="Disordered" evidence="3">
    <location>
        <begin position="31"/>
        <end position="61"/>
    </location>
</feature>
<dbReference type="OrthoDB" id="1919336at2759"/>
<dbReference type="InterPro" id="IPR036910">
    <property type="entry name" value="HMG_box_dom_sf"/>
</dbReference>
<dbReference type="InterPro" id="IPR044601">
    <property type="entry name" value="HMGB6/HMGB13"/>
</dbReference>
<feature type="domain" description="HMG box" evidence="4">
    <location>
        <begin position="323"/>
        <end position="389"/>
    </location>
</feature>
<keyword evidence="1" id="KW-0539">Nucleus</keyword>
<dbReference type="EMBL" id="JACEFO010003289">
    <property type="protein sequence ID" value="KAF8642641.1"/>
    <property type="molecule type" value="Genomic_DNA"/>
</dbReference>
<keyword evidence="2" id="KW-0175">Coiled coil</keyword>
<evidence type="ECO:0000256" key="2">
    <source>
        <dbReference type="SAM" id="Coils"/>
    </source>
</evidence>
<sequence>MATAAAGSKRGGGRGRKALVAVLDNEANISAGKVAQSGDLSASSAPKAKRAPARSGKAPKASAAAAAAASVVDDVAELQGMLERLRLEKEKAEEMVRERDEVIRKKEEEIETKEKEQERLQAELRKVQRAKEFKPTVSLPLVKSLLEKDQEVDDKGKKKKGKGKAVQERKKPCTAYVLWLKDQWTEVRLTLQISSVLSPFFPLAHQMFDELICPMTFQIKKENPDADFKEMSNALGAKWKALGAEDKQPYEEQYRQEKEAYLQVVGQEKREAEAMKLLEEQQMQWTAKELLDQYLKFRQEAEEGDGKKGKRKNSKKDKDPSKPRQPMSAYFVYSQERRAALVAEKKNVPEIGKITGEEWKNMTQAQKVPYEEVAKKQKEEYLKQMEVYKQKKIEEAASLEKEEEEQKKIMKQEALQLLKKKEKTDNIIKKTKEQRQKKKQENADPNKPKKPASSFILFSKEARKQLLEERPGVNNSTLNALISVKWKELSGEERQAWNDKAAPAMAAYKKEMEEYTKAHSSSA</sequence>
<gene>
    <name evidence="5" type="ORF">HU200_067322</name>
</gene>
<dbReference type="PANTHER" id="PTHR46912">
    <property type="entry name" value="HIGH MOBILITY GROUP B PROTEIN 13"/>
    <property type="match status" value="1"/>
</dbReference>
<feature type="region of interest" description="Disordered" evidence="3">
    <location>
        <begin position="420"/>
        <end position="456"/>
    </location>
</feature>
<feature type="coiled-coil region" evidence="2">
    <location>
        <begin position="75"/>
        <end position="133"/>
    </location>
</feature>
<keyword evidence="1" id="KW-0238">DNA-binding</keyword>
<accession>A0A834ZVG8</accession>
<protein>
    <recommendedName>
        <fullName evidence="4">HMG box domain-containing protein</fullName>
    </recommendedName>
</protein>
<organism evidence="5 6">
    <name type="scientific">Digitaria exilis</name>
    <dbReference type="NCBI Taxonomy" id="1010633"/>
    <lineage>
        <taxon>Eukaryota</taxon>
        <taxon>Viridiplantae</taxon>
        <taxon>Streptophyta</taxon>
        <taxon>Embryophyta</taxon>
        <taxon>Tracheophyta</taxon>
        <taxon>Spermatophyta</taxon>
        <taxon>Magnoliopsida</taxon>
        <taxon>Liliopsida</taxon>
        <taxon>Poales</taxon>
        <taxon>Poaceae</taxon>
        <taxon>PACMAD clade</taxon>
        <taxon>Panicoideae</taxon>
        <taxon>Panicodae</taxon>
        <taxon>Paniceae</taxon>
        <taxon>Anthephorinae</taxon>
        <taxon>Digitaria</taxon>
    </lineage>
</organism>
<comment type="caution">
    <text evidence="5">The sequence shown here is derived from an EMBL/GenBank/DDBJ whole genome shotgun (WGS) entry which is preliminary data.</text>
</comment>
<keyword evidence="6" id="KW-1185">Reference proteome</keyword>
<dbReference type="CDD" id="cd22008">
    <property type="entry name" value="HMG-box_AtHMGB6-like_rpt3"/>
    <property type="match status" value="1"/>
</dbReference>
<evidence type="ECO:0000313" key="6">
    <source>
        <dbReference type="Proteomes" id="UP000636709"/>
    </source>
</evidence>
<feature type="DNA-binding region" description="HMG box" evidence="1">
    <location>
        <begin position="169"/>
        <end position="269"/>
    </location>
</feature>
<proteinExistence type="predicted"/>
<dbReference type="SUPFAM" id="SSF47095">
    <property type="entry name" value="HMG-box"/>
    <property type="match status" value="3"/>
</dbReference>
<dbReference type="InterPro" id="IPR009071">
    <property type="entry name" value="HMG_box_dom"/>
</dbReference>
<feature type="region of interest" description="Disordered" evidence="3">
    <location>
        <begin position="301"/>
        <end position="330"/>
    </location>
</feature>
<evidence type="ECO:0000259" key="4">
    <source>
        <dbReference type="PROSITE" id="PS50118"/>
    </source>
</evidence>
<feature type="domain" description="HMG box" evidence="4">
    <location>
        <begin position="169"/>
        <end position="269"/>
    </location>
</feature>
<dbReference type="Pfam" id="PF00505">
    <property type="entry name" value="HMG_box"/>
    <property type="match status" value="3"/>
</dbReference>
<dbReference type="Proteomes" id="UP000636709">
    <property type="component" value="Unassembled WGS sequence"/>
</dbReference>
<dbReference type="SMART" id="SM00398">
    <property type="entry name" value="HMG"/>
    <property type="match status" value="3"/>
</dbReference>
<evidence type="ECO:0000256" key="1">
    <source>
        <dbReference type="PROSITE-ProRule" id="PRU00267"/>
    </source>
</evidence>
<feature type="domain" description="HMG box" evidence="4">
    <location>
        <begin position="448"/>
        <end position="516"/>
    </location>
</feature>
<evidence type="ECO:0000256" key="3">
    <source>
        <dbReference type="SAM" id="MobiDB-lite"/>
    </source>
</evidence>
<dbReference type="Gene3D" id="1.10.30.10">
    <property type="entry name" value="High mobility group box domain"/>
    <property type="match status" value="3"/>
</dbReference>